<feature type="region of interest" description="Disordered" evidence="1">
    <location>
        <begin position="105"/>
        <end position="165"/>
    </location>
</feature>
<evidence type="ECO:0000313" key="2">
    <source>
        <dbReference type="Proteomes" id="UP000504634"/>
    </source>
</evidence>
<feature type="region of interest" description="Disordered" evidence="1">
    <location>
        <begin position="464"/>
        <end position="540"/>
    </location>
</feature>
<reference evidence="3" key="1">
    <citation type="submission" date="2025-08" db="UniProtKB">
        <authorList>
            <consortium name="RefSeq"/>
        </authorList>
    </citation>
    <scope>IDENTIFICATION</scope>
    <source>
        <strain evidence="3">11010-0011.00</strain>
        <tissue evidence="3">Whole body</tissue>
    </source>
</reference>
<dbReference type="GeneID" id="115626716"/>
<feature type="compositionally biased region" description="Low complexity" evidence="1">
    <location>
        <begin position="146"/>
        <end position="162"/>
    </location>
</feature>
<name>A0A6J2TPP7_DROLE</name>
<feature type="compositionally biased region" description="Low complexity" evidence="1">
    <location>
        <begin position="475"/>
        <end position="491"/>
    </location>
</feature>
<dbReference type="AlphaFoldDB" id="A0A6J2TPP7"/>
<evidence type="ECO:0000256" key="1">
    <source>
        <dbReference type="SAM" id="MobiDB-lite"/>
    </source>
</evidence>
<sequence length="540" mass="56469">MLAFDRPTTTITTTATVSVSVNRKIPEAPLKPLSPSIRQHVMPVPTSTLNLASNDETFAKPQRQTQPQSVMLANVPSTSGSGAASSGAATIVPSTAVDTCDERTRLLSNTPTPPPALVEVSPMPTPTPPTTLPLVHTTHPSHHAINRNSNSNNNNPNNNNNNADVINGVSAANANISTTMSNNNNDSISIAIDPTVEVDVDDLSEETATTAGAADSSDLSDKFPRPHTNQKKPKLSKLGTKSVGLKRVSFGSSKGSMVETLVFETPTPLSEHVEPTFGFDAATVSAASATAAAAGQQQPPSHLPLVTYNDYAKVNMDDSGIEVQEESERSIVRVSIYQSSQPQQICPPAEYLLTGFADNLDNTFSSYNCNLDYTTMTTAAMQTAGIGPAYDRQQSTDSGWDNPFRPGGDLSREADEIVNMIRGGKPITPTEDRTIGNGSAQHGDDNCNGTAIGESVTKTNISQNQAAQNGTNSHGSKVAGSSSSTATAATTVGGGGKTESNNGVTSLAQVSKQVVPGPTSASHVVIDEKKNKKKGCCVVQ</sequence>
<protein>
    <submittedName>
        <fullName evidence="3">Uncharacterized protein YBL081W isoform X1</fullName>
    </submittedName>
</protein>
<feature type="compositionally biased region" description="Low complexity" evidence="1">
    <location>
        <begin position="207"/>
        <end position="217"/>
    </location>
</feature>
<organism evidence="2 3">
    <name type="scientific">Drosophila lebanonensis</name>
    <name type="common">Fruit fly</name>
    <name type="synonym">Scaptodrosophila lebanonensis</name>
    <dbReference type="NCBI Taxonomy" id="7225"/>
    <lineage>
        <taxon>Eukaryota</taxon>
        <taxon>Metazoa</taxon>
        <taxon>Ecdysozoa</taxon>
        <taxon>Arthropoda</taxon>
        <taxon>Hexapoda</taxon>
        <taxon>Insecta</taxon>
        <taxon>Pterygota</taxon>
        <taxon>Neoptera</taxon>
        <taxon>Endopterygota</taxon>
        <taxon>Diptera</taxon>
        <taxon>Brachycera</taxon>
        <taxon>Muscomorpha</taxon>
        <taxon>Ephydroidea</taxon>
        <taxon>Drosophilidae</taxon>
        <taxon>Scaptodrosophila</taxon>
    </lineage>
</organism>
<dbReference type="RefSeq" id="XP_030378019.1">
    <property type="nucleotide sequence ID" value="XM_030522159.1"/>
</dbReference>
<feature type="region of interest" description="Disordered" evidence="1">
    <location>
        <begin position="207"/>
        <end position="238"/>
    </location>
</feature>
<proteinExistence type="predicted"/>
<feature type="compositionally biased region" description="Polar residues" evidence="1">
    <location>
        <begin position="499"/>
        <end position="512"/>
    </location>
</feature>
<accession>A0A6J2TPP7</accession>
<dbReference type="OrthoDB" id="6618101at2759"/>
<feature type="compositionally biased region" description="Polar residues" evidence="1">
    <location>
        <begin position="464"/>
        <end position="474"/>
    </location>
</feature>
<feature type="region of interest" description="Disordered" evidence="1">
    <location>
        <begin position="423"/>
        <end position="452"/>
    </location>
</feature>
<evidence type="ECO:0000313" key="3">
    <source>
        <dbReference type="RefSeq" id="XP_030378019.1"/>
    </source>
</evidence>
<feature type="compositionally biased region" description="Basic residues" evidence="1">
    <location>
        <begin position="531"/>
        <end position="540"/>
    </location>
</feature>
<dbReference type="Proteomes" id="UP000504634">
    <property type="component" value="Unplaced"/>
</dbReference>
<keyword evidence="2" id="KW-1185">Reference proteome</keyword>
<gene>
    <name evidence="3" type="primary">LOC115626716</name>
</gene>